<accession>A0A2A6BVZ8</accession>
<gene>
    <name evidence="1" type="primary">WBGene00103346</name>
</gene>
<accession>A0A8R1UB41</accession>
<dbReference type="EnsemblMetazoa" id="PPA13792.1">
    <property type="protein sequence ID" value="PPA13792.1"/>
    <property type="gene ID" value="WBGene00103346"/>
</dbReference>
<organism evidence="1 2">
    <name type="scientific">Pristionchus pacificus</name>
    <name type="common">Parasitic nematode worm</name>
    <dbReference type="NCBI Taxonomy" id="54126"/>
    <lineage>
        <taxon>Eukaryota</taxon>
        <taxon>Metazoa</taxon>
        <taxon>Ecdysozoa</taxon>
        <taxon>Nematoda</taxon>
        <taxon>Chromadorea</taxon>
        <taxon>Rhabditida</taxon>
        <taxon>Rhabditina</taxon>
        <taxon>Diplogasteromorpha</taxon>
        <taxon>Diplogasteroidea</taxon>
        <taxon>Neodiplogasteridae</taxon>
        <taxon>Pristionchus</taxon>
    </lineage>
</organism>
<dbReference type="AlphaFoldDB" id="A0A2A6BVZ8"/>
<protein>
    <submittedName>
        <fullName evidence="1">Uncharacterized protein</fullName>
    </submittedName>
</protein>
<reference evidence="2" key="1">
    <citation type="journal article" date="2008" name="Nat. Genet.">
        <title>The Pristionchus pacificus genome provides a unique perspective on nematode lifestyle and parasitism.</title>
        <authorList>
            <person name="Dieterich C."/>
            <person name="Clifton S.W."/>
            <person name="Schuster L.N."/>
            <person name="Chinwalla A."/>
            <person name="Delehaunty K."/>
            <person name="Dinkelacker I."/>
            <person name="Fulton L."/>
            <person name="Fulton R."/>
            <person name="Godfrey J."/>
            <person name="Minx P."/>
            <person name="Mitreva M."/>
            <person name="Roeseler W."/>
            <person name="Tian H."/>
            <person name="Witte H."/>
            <person name="Yang S.P."/>
            <person name="Wilson R.K."/>
            <person name="Sommer R.J."/>
        </authorList>
    </citation>
    <scope>NUCLEOTIDE SEQUENCE [LARGE SCALE GENOMIC DNA]</scope>
    <source>
        <strain evidence="2">PS312</strain>
    </source>
</reference>
<reference evidence="1" key="2">
    <citation type="submission" date="2022-06" db="UniProtKB">
        <authorList>
            <consortium name="EnsemblMetazoa"/>
        </authorList>
    </citation>
    <scope>IDENTIFICATION</scope>
    <source>
        <strain evidence="1">PS312</strain>
    </source>
</reference>
<dbReference type="Proteomes" id="UP000005239">
    <property type="component" value="Unassembled WGS sequence"/>
</dbReference>
<evidence type="ECO:0000313" key="2">
    <source>
        <dbReference type="Proteomes" id="UP000005239"/>
    </source>
</evidence>
<proteinExistence type="predicted"/>
<keyword evidence="2" id="KW-1185">Reference proteome</keyword>
<evidence type="ECO:0000313" key="1">
    <source>
        <dbReference type="EnsemblMetazoa" id="PPA13792.1"/>
    </source>
</evidence>
<name>A0A2A6BVZ8_PRIPA</name>
<sequence>AFAPLASGPLVYRVMQLIRGVGNGEMIGWTIFSVFACFLVAFPLSYFFRLDDIHWRVAKGGKYEDYEKFIEMRNLALRDVFDRLHRDVTDGRGKADDDEVTLPYFTPEVYCPHLVPAGGRQLCAPWMFDSPVLLNYVDAERLKETKQRVILRKKEKGDYKKGHFEKGGFEASGCCAYSLHTALEQSDEDREWKGALSGCDFKTFDGVNIEPIAAADMKAGGVCQLVMDMTSNIADTVKSLRKFGEQGYRIMSYEKIESNTARFSFIQSNCTDHFGAKYIKKYLV</sequence>